<dbReference type="NCBIfam" id="TIGR00460">
    <property type="entry name" value="fmt"/>
    <property type="match status" value="1"/>
</dbReference>
<reference evidence="12 13" key="1">
    <citation type="submission" date="2018-06" db="EMBL/GenBank/DDBJ databases">
        <authorList>
            <consortium name="Pathogen Informatics"/>
            <person name="Doyle S."/>
        </authorList>
    </citation>
    <scope>NUCLEOTIDE SEQUENCE [LARGE SCALE GENOMIC DNA]</scope>
    <source>
        <strain evidence="12 13">NCTC8849</strain>
    </source>
</reference>
<evidence type="ECO:0000256" key="9">
    <source>
        <dbReference type="HAMAP-Rule" id="MF_00182"/>
    </source>
</evidence>
<dbReference type="InterPro" id="IPR011034">
    <property type="entry name" value="Formyl_transferase-like_C_sf"/>
</dbReference>
<name>A0A377YRT6_KLEPN</name>
<dbReference type="PANTHER" id="PTHR11138">
    <property type="entry name" value="METHIONYL-TRNA FORMYLTRANSFERASE"/>
    <property type="match status" value="1"/>
</dbReference>
<accession>A0A377YRT6</accession>
<dbReference type="GO" id="GO:0005829">
    <property type="term" value="C:cytosol"/>
    <property type="evidence" value="ECO:0007669"/>
    <property type="project" value="TreeGrafter"/>
</dbReference>
<sequence>MVSRLNWRPDGLLAICIQHEMDHLVGKLFIDYLSPLKQQRIRQKVEKLDRLRFPCLITRNTVSQSLRIIFAGTPDFAARHLDALLSSEHQVVGVFTQPDRPAGRGKKLMPSPVKVLAEAHNLPVFQPSSLRPQDNQRLVADLGADIMVVVAYGLILPKAVLEMPRLGCINVHGSLLPRWRGAAPIQRSLWAGDSETGVTIMQMDVGLDTGDMLYKLSCPITAEDTSGSLYDKLAELGPQGLLATLAQLANGTARPEVQDESLVCHAEKLSKEEARIDWSLSAAQLERCIRAFNPWPMSWLEIDGQPVKVWRASVIAEAAHAEPGTIVAATKQGIQVATGDGILSLESLQPAGKKAMSAQDLLNSRREWFIPGTRLA</sequence>
<keyword evidence="6 9" id="KW-0808">Transferase</keyword>
<dbReference type="InterPro" id="IPR001555">
    <property type="entry name" value="GART_AS"/>
</dbReference>
<evidence type="ECO:0000256" key="2">
    <source>
        <dbReference type="ARBA" id="ARBA00010699"/>
    </source>
</evidence>
<dbReference type="FunFam" id="3.40.50.12230:FF:000001">
    <property type="entry name" value="Methionyl-tRNA formyltransferase"/>
    <property type="match status" value="1"/>
</dbReference>
<dbReference type="Proteomes" id="UP000254799">
    <property type="component" value="Unassembled WGS sequence"/>
</dbReference>
<evidence type="ECO:0000256" key="7">
    <source>
        <dbReference type="ARBA" id="ARBA00022917"/>
    </source>
</evidence>
<dbReference type="EMBL" id="UGLC01000004">
    <property type="protein sequence ID" value="STU48804.1"/>
    <property type="molecule type" value="Genomic_DNA"/>
</dbReference>
<dbReference type="InterPro" id="IPR005794">
    <property type="entry name" value="Fmt"/>
</dbReference>
<feature type="binding site" evidence="9">
    <location>
        <begin position="174"/>
        <end position="177"/>
    </location>
    <ligand>
        <name>(6S)-5,6,7,8-tetrahydrofolate</name>
        <dbReference type="ChEBI" id="CHEBI:57453"/>
    </ligand>
</feature>
<dbReference type="InterPro" id="IPR036477">
    <property type="entry name" value="Formyl_transf_N_sf"/>
</dbReference>
<dbReference type="PROSITE" id="PS00373">
    <property type="entry name" value="GART"/>
    <property type="match status" value="1"/>
</dbReference>
<dbReference type="Gene3D" id="3.90.45.10">
    <property type="entry name" value="Peptide deformylase"/>
    <property type="match status" value="1"/>
</dbReference>
<comment type="catalytic activity">
    <reaction evidence="8 9">
        <text>L-methionyl-tRNA(fMet) + (6R)-10-formyltetrahydrofolate = N-formyl-L-methionyl-tRNA(fMet) + (6S)-5,6,7,8-tetrahydrofolate + H(+)</text>
        <dbReference type="Rhea" id="RHEA:24380"/>
        <dbReference type="Rhea" id="RHEA-COMP:9952"/>
        <dbReference type="Rhea" id="RHEA-COMP:9953"/>
        <dbReference type="ChEBI" id="CHEBI:15378"/>
        <dbReference type="ChEBI" id="CHEBI:57453"/>
        <dbReference type="ChEBI" id="CHEBI:78530"/>
        <dbReference type="ChEBI" id="CHEBI:78844"/>
        <dbReference type="ChEBI" id="CHEBI:195366"/>
        <dbReference type="EC" id="2.1.2.9"/>
    </reaction>
</comment>
<dbReference type="InterPro" id="IPR002376">
    <property type="entry name" value="Formyl_transf_N"/>
</dbReference>
<dbReference type="Pfam" id="PF02911">
    <property type="entry name" value="Formyl_trans_C"/>
    <property type="match status" value="1"/>
</dbReference>
<dbReference type="HAMAP" id="MF_00182">
    <property type="entry name" value="Formyl_trans"/>
    <property type="match status" value="1"/>
</dbReference>
<dbReference type="CDD" id="cd08646">
    <property type="entry name" value="FMT_core_Met-tRNA-FMT_N"/>
    <property type="match status" value="1"/>
</dbReference>
<dbReference type="Pfam" id="PF01327">
    <property type="entry name" value="Pep_deformylase"/>
    <property type="match status" value="1"/>
</dbReference>
<feature type="domain" description="Formyl transferase N-terminal" evidence="10">
    <location>
        <begin position="67"/>
        <end position="244"/>
    </location>
</feature>
<dbReference type="FunFam" id="3.40.50.170:FF:000003">
    <property type="entry name" value="Methionyl-tRNA formyltransferase"/>
    <property type="match status" value="1"/>
</dbReference>
<keyword evidence="7 9" id="KW-0648">Protein biosynthesis</keyword>
<comment type="similarity">
    <text evidence="3">Belongs to the polypeptide deformylase family.</text>
</comment>
<dbReference type="Pfam" id="PF00551">
    <property type="entry name" value="Formyl_trans_N"/>
    <property type="match status" value="1"/>
</dbReference>
<dbReference type="InterPro" id="IPR023635">
    <property type="entry name" value="Peptide_deformylase"/>
</dbReference>
<dbReference type="Gene3D" id="3.40.50.170">
    <property type="entry name" value="Formyl transferase, N-terminal domain"/>
    <property type="match status" value="1"/>
</dbReference>
<dbReference type="SUPFAM" id="SSF50486">
    <property type="entry name" value="FMT C-terminal domain-like"/>
    <property type="match status" value="1"/>
</dbReference>
<evidence type="ECO:0000259" key="10">
    <source>
        <dbReference type="Pfam" id="PF00551"/>
    </source>
</evidence>
<dbReference type="GO" id="GO:0042586">
    <property type="term" value="F:peptide deformylase activity"/>
    <property type="evidence" value="ECO:0007669"/>
    <property type="project" value="InterPro"/>
</dbReference>
<evidence type="ECO:0000256" key="6">
    <source>
        <dbReference type="ARBA" id="ARBA00022679"/>
    </source>
</evidence>
<dbReference type="FunFam" id="3.10.25.10:FF:000001">
    <property type="entry name" value="Methionyl-tRNA formyltransferase"/>
    <property type="match status" value="1"/>
</dbReference>
<evidence type="ECO:0000256" key="4">
    <source>
        <dbReference type="ARBA" id="ARBA00012261"/>
    </source>
</evidence>
<dbReference type="InterPro" id="IPR037022">
    <property type="entry name" value="Formyl_trans_C_sf"/>
</dbReference>
<dbReference type="EC" id="2.1.2.9" evidence="4 9"/>
<gene>
    <name evidence="9 12" type="primary">fmt</name>
    <name evidence="12" type="ORF">NCTC8849_05966</name>
</gene>
<proteinExistence type="inferred from homology"/>
<comment type="function">
    <text evidence="1 9">Attaches a formyl group to the free amino group of methionyl-tRNA(fMet). The formyl group appears to play a dual role in the initiator identity of N-formylmethionyl-tRNA by promoting its recognition by IF2 and preventing the misappropriation of this tRNA by the elongation apparatus.</text>
</comment>
<feature type="domain" description="Formyl transferase C-terminal" evidence="11">
    <location>
        <begin position="268"/>
        <end position="365"/>
    </location>
</feature>
<dbReference type="PANTHER" id="PTHR11138:SF5">
    <property type="entry name" value="METHIONYL-TRNA FORMYLTRANSFERASE, MITOCHONDRIAL"/>
    <property type="match status" value="1"/>
</dbReference>
<dbReference type="InterPro" id="IPR036821">
    <property type="entry name" value="Peptide_deformylase_sf"/>
</dbReference>
<dbReference type="InterPro" id="IPR044135">
    <property type="entry name" value="Met-tRNA-FMT_C"/>
</dbReference>
<evidence type="ECO:0000256" key="8">
    <source>
        <dbReference type="ARBA" id="ARBA00048558"/>
    </source>
</evidence>
<dbReference type="InterPro" id="IPR005793">
    <property type="entry name" value="Formyl_trans_C"/>
</dbReference>
<dbReference type="SUPFAM" id="SSF56420">
    <property type="entry name" value="Peptide deformylase"/>
    <property type="match status" value="1"/>
</dbReference>
<dbReference type="SUPFAM" id="SSF53328">
    <property type="entry name" value="Formyltransferase"/>
    <property type="match status" value="1"/>
</dbReference>
<dbReference type="CDD" id="cd08704">
    <property type="entry name" value="Met_tRNA_FMT_C"/>
    <property type="match status" value="1"/>
</dbReference>
<evidence type="ECO:0000259" key="11">
    <source>
        <dbReference type="Pfam" id="PF02911"/>
    </source>
</evidence>
<evidence type="ECO:0000256" key="5">
    <source>
        <dbReference type="ARBA" id="ARBA00016014"/>
    </source>
</evidence>
<dbReference type="Gene3D" id="3.10.25.10">
    <property type="entry name" value="Formyl transferase, C-terminal domain"/>
    <property type="match status" value="1"/>
</dbReference>
<protein>
    <recommendedName>
        <fullName evidence="5 9">Methionyl-tRNA formyltransferase</fullName>
        <ecNumber evidence="4 9">2.1.2.9</ecNumber>
    </recommendedName>
</protein>
<evidence type="ECO:0000256" key="3">
    <source>
        <dbReference type="ARBA" id="ARBA00010759"/>
    </source>
</evidence>
<comment type="similarity">
    <text evidence="2 9">Belongs to the Fmt family.</text>
</comment>
<evidence type="ECO:0000313" key="13">
    <source>
        <dbReference type="Proteomes" id="UP000254799"/>
    </source>
</evidence>
<dbReference type="GO" id="GO:0004479">
    <property type="term" value="F:methionyl-tRNA formyltransferase activity"/>
    <property type="evidence" value="ECO:0007669"/>
    <property type="project" value="UniProtKB-UniRule"/>
</dbReference>
<evidence type="ECO:0000313" key="12">
    <source>
        <dbReference type="EMBL" id="STU48804.1"/>
    </source>
</evidence>
<evidence type="ECO:0000256" key="1">
    <source>
        <dbReference type="ARBA" id="ARBA00002606"/>
    </source>
</evidence>
<organism evidence="12 13">
    <name type="scientific">Klebsiella pneumoniae</name>
    <dbReference type="NCBI Taxonomy" id="573"/>
    <lineage>
        <taxon>Bacteria</taxon>
        <taxon>Pseudomonadati</taxon>
        <taxon>Pseudomonadota</taxon>
        <taxon>Gammaproteobacteria</taxon>
        <taxon>Enterobacterales</taxon>
        <taxon>Enterobacteriaceae</taxon>
        <taxon>Klebsiella/Raoultella group</taxon>
        <taxon>Klebsiella</taxon>
        <taxon>Klebsiella pneumoniae complex</taxon>
    </lineage>
</organism>
<dbReference type="InterPro" id="IPR041711">
    <property type="entry name" value="Met-tRNA-FMT_N"/>
</dbReference>
<dbReference type="AlphaFoldDB" id="A0A377YRT6"/>